<organism evidence="2 3">
    <name type="scientific">Pseudomonas violetae</name>
    <dbReference type="NCBI Taxonomy" id="2915813"/>
    <lineage>
        <taxon>Bacteria</taxon>
        <taxon>Pseudomonadati</taxon>
        <taxon>Pseudomonadota</taxon>
        <taxon>Gammaproteobacteria</taxon>
        <taxon>Pseudomonadales</taxon>
        <taxon>Pseudomonadaceae</taxon>
        <taxon>Pseudomonas</taxon>
    </lineage>
</organism>
<dbReference type="EMBL" id="JAKNRW010000001">
    <property type="protein sequence ID" value="MCK1788730.1"/>
    <property type="molecule type" value="Genomic_DNA"/>
</dbReference>
<sequence>MNQFKFAMSVLMLLLFLSAAFGLFTSVIGGTANNGEKLSLGMVVAFILGLIWYMTHLWKRRI</sequence>
<keyword evidence="3" id="KW-1185">Reference proteome</keyword>
<feature type="transmembrane region" description="Helical" evidence="1">
    <location>
        <begin position="39"/>
        <end position="58"/>
    </location>
</feature>
<evidence type="ECO:0000313" key="3">
    <source>
        <dbReference type="Proteomes" id="UP001299876"/>
    </source>
</evidence>
<keyword evidence="1" id="KW-0472">Membrane</keyword>
<keyword evidence="1" id="KW-0812">Transmembrane</keyword>
<keyword evidence="1" id="KW-1133">Transmembrane helix</keyword>
<evidence type="ECO:0000313" key="2">
    <source>
        <dbReference type="EMBL" id="MCK1788730.1"/>
    </source>
</evidence>
<reference evidence="2 3" key="1">
    <citation type="submission" date="2022-02" db="EMBL/GenBank/DDBJ databases">
        <title>Comparative genomics of the first Antarctic Pseudomonas spp. capable of biotransforming 2,4,6-Trinitrotoluene.</title>
        <authorList>
            <person name="Cabrera M.A."/>
            <person name="Marquez S.L."/>
            <person name="Perez-Donoso J.M."/>
        </authorList>
    </citation>
    <scope>NUCLEOTIDE SEQUENCE [LARGE SCALE GENOMIC DNA]</scope>
    <source>
        <strain evidence="2 3">TNT19</strain>
    </source>
</reference>
<accession>A0ABT0ESM0</accession>
<protein>
    <submittedName>
        <fullName evidence="2">Uncharacterized protein</fullName>
    </submittedName>
</protein>
<comment type="caution">
    <text evidence="2">The sequence shown here is derived from an EMBL/GenBank/DDBJ whole genome shotgun (WGS) entry which is preliminary data.</text>
</comment>
<name>A0ABT0ESM0_9PSED</name>
<gene>
    <name evidence="2" type="ORF">L9059_00685</name>
</gene>
<dbReference type="RefSeq" id="WP_247285777.1">
    <property type="nucleotide sequence ID" value="NZ_JAKNRW010000001.1"/>
</dbReference>
<evidence type="ECO:0000256" key="1">
    <source>
        <dbReference type="SAM" id="Phobius"/>
    </source>
</evidence>
<proteinExistence type="predicted"/>
<dbReference type="Proteomes" id="UP001299876">
    <property type="component" value="Unassembled WGS sequence"/>
</dbReference>